<dbReference type="EMBL" id="FQXS01000058">
    <property type="protein sequence ID" value="SHI15219.1"/>
    <property type="molecule type" value="Genomic_DNA"/>
</dbReference>
<keyword evidence="3" id="KW-0812">Transmembrane</keyword>
<reference evidence="4 5" key="1">
    <citation type="submission" date="2016-11" db="EMBL/GenBank/DDBJ databases">
        <authorList>
            <person name="Jaros S."/>
            <person name="Januszkiewicz K."/>
            <person name="Wedrychowicz H."/>
        </authorList>
    </citation>
    <scope>NUCLEOTIDE SEQUENCE [LARGE SCALE GENOMIC DNA]</scope>
    <source>
        <strain evidence="4 5">DSM 9705</strain>
    </source>
</reference>
<dbReference type="NCBIfam" id="TIGR02532">
    <property type="entry name" value="IV_pilin_GFxxxE"/>
    <property type="match status" value="1"/>
</dbReference>
<sequence length="141" mass="15054">MNKLRINHNEKGFTLIELMIVIAIIGILAAIAIPNFIAYRNKAFCSQAESDANNIAAAVADYFSIPSNTSISDGAITLTEISGDNSFTITATNPNEAITITVTDGSGRCPLAYQGAMLEADFPTGFWSNTEPGVYTKVITE</sequence>
<keyword evidence="3" id="KW-0472">Membrane</keyword>
<dbReference type="PROSITE" id="PS00409">
    <property type="entry name" value="PROKAR_NTER_METHYL"/>
    <property type="match status" value="1"/>
</dbReference>
<gene>
    <name evidence="4" type="ORF">SAMN02745124_04420</name>
</gene>
<dbReference type="STRING" id="1121409.SAMN02745124_04420"/>
<dbReference type="OrthoDB" id="5432706at2"/>
<protein>
    <submittedName>
        <fullName evidence="4">Prepilin-type N-terminal cleavage/methylation domain-containing protein</fullName>
    </submittedName>
</protein>
<keyword evidence="3" id="KW-1133">Transmembrane helix</keyword>
<dbReference type="InterPro" id="IPR012902">
    <property type="entry name" value="N_methyl_site"/>
</dbReference>
<comment type="similarity">
    <text evidence="1">Belongs to the N-Me-Phe pilin family.</text>
</comment>
<keyword evidence="2" id="KW-0488">Methylation</keyword>
<proteinExistence type="inferred from homology"/>
<dbReference type="PANTHER" id="PTHR30093">
    <property type="entry name" value="GENERAL SECRETION PATHWAY PROTEIN G"/>
    <property type="match status" value="1"/>
</dbReference>
<evidence type="ECO:0000256" key="3">
    <source>
        <dbReference type="SAM" id="Phobius"/>
    </source>
</evidence>
<dbReference type="SUPFAM" id="SSF54523">
    <property type="entry name" value="Pili subunits"/>
    <property type="match status" value="1"/>
</dbReference>
<evidence type="ECO:0000256" key="2">
    <source>
        <dbReference type="ARBA" id="ARBA00022481"/>
    </source>
</evidence>
<evidence type="ECO:0000256" key="1">
    <source>
        <dbReference type="ARBA" id="ARBA00005233"/>
    </source>
</evidence>
<dbReference type="Gene3D" id="3.30.700.10">
    <property type="entry name" value="Glycoprotein, Type 4 Pilin"/>
    <property type="match status" value="1"/>
</dbReference>
<dbReference type="AlphaFoldDB" id="A0A1M5YTE6"/>
<feature type="transmembrane region" description="Helical" evidence="3">
    <location>
        <begin position="12"/>
        <end position="37"/>
    </location>
</feature>
<name>A0A1M5YTE6_9BACT</name>
<dbReference type="PANTHER" id="PTHR30093:SF34">
    <property type="entry name" value="PREPILIN PEPTIDASE-DEPENDENT PROTEIN D"/>
    <property type="match status" value="1"/>
</dbReference>
<evidence type="ECO:0000313" key="4">
    <source>
        <dbReference type="EMBL" id="SHI15219.1"/>
    </source>
</evidence>
<dbReference type="InterPro" id="IPR045584">
    <property type="entry name" value="Pilin-like"/>
</dbReference>
<dbReference type="Proteomes" id="UP000184139">
    <property type="component" value="Unassembled WGS sequence"/>
</dbReference>
<organism evidence="4 5">
    <name type="scientific">Desulfofustis glycolicus DSM 9705</name>
    <dbReference type="NCBI Taxonomy" id="1121409"/>
    <lineage>
        <taxon>Bacteria</taxon>
        <taxon>Pseudomonadati</taxon>
        <taxon>Thermodesulfobacteriota</taxon>
        <taxon>Desulfobulbia</taxon>
        <taxon>Desulfobulbales</taxon>
        <taxon>Desulfocapsaceae</taxon>
        <taxon>Desulfofustis</taxon>
    </lineage>
</organism>
<accession>A0A1M5YTE6</accession>
<keyword evidence="5" id="KW-1185">Reference proteome</keyword>
<dbReference type="RefSeq" id="WP_084540853.1">
    <property type="nucleotide sequence ID" value="NZ_FQXS01000058.1"/>
</dbReference>
<evidence type="ECO:0000313" key="5">
    <source>
        <dbReference type="Proteomes" id="UP000184139"/>
    </source>
</evidence>
<dbReference type="Pfam" id="PF07963">
    <property type="entry name" value="N_methyl"/>
    <property type="match status" value="1"/>
</dbReference>